<dbReference type="Proteomes" id="UP000320811">
    <property type="component" value="Unassembled WGS sequence"/>
</dbReference>
<feature type="transmembrane region" description="Helical" evidence="1">
    <location>
        <begin position="35"/>
        <end position="54"/>
    </location>
</feature>
<evidence type="ECO:0000256" key="1">
    <source>
        <dbReference type="SAM" id="Phobius"/>
    </source>
</evidence>
<organism evidence="2 3">
    <name type="scientific">Chitinophaga polysaccharea</name>
    <dbReference type="NCBI Taxonomy" id="1293035"/>
    <lineage>
        <taxon>Bacteria</taxon>
        <taxon>Pseudomonadati</taxon>
        <taxon>Bacteroidota</taxon>
        <taxon>Chitinophagia</taxon>
        <taxon>Chitinophagales</taxon>
        <taxon>Chitinophagaceae</taxon>
        <taxon>Chitinophaga</taxon>
    </lineage>
</organism>
<comment type="caution">
    <text evidence="2">The sequence shown here is derived from an EMBL/GenBank/DDBJ whole genome shotgun (WGS) entry which is preliminary data.</text>
</comment>
<keyword evidence="1" id="KW-0812">Transmembrane</keyword>
<dbReference type="AlphaFoldDB" id="A0A561PPF3"/>
<dbReference type="RefSeq" id="WP_145671160.1">
    <property type="nucleotide sequence ID" value="NZ_VIWO01000005.1"/>
</dbReference>
<sequence>MTLHLFVTLLILLLLLLIQKRMLKDPGDTGLASSLNILVIYLLLPLSFPGMTVIADFFFEGLTDNLVWYSLIFIPLWTISLYWATRNIPLQKGRGWVRKVWLTGMNILLLMGYICGIFTSHHEHGPTPTVMGSVYLMSYFTGVHITIVFSLIMQSWLLMKSKHNTYGIWVKVLFTGGAVVIYLVTLFDTITRTGF</sequence>
<protein>
    <submittedName>
        <fullName evidence="2">Uncharacterized protein</fullName>
    </submittedName>
</protein>
<reference evidence="2 3" key="1">
    <citation type="submission" date="2019-06" db="EMBL/GenBank/DDBJ databases">
        <title>Sorghum-associated microbial communities from plants grown in Nebraska, USA.</title>
        <authorList>
            <person name="Schachtman D."/>
        </authorList>
    </citation>
    <scope>NUCLEOTIDE SEQUENCE [LARGE SCALE GENOMIC DNA]</scope>
    <source>
        <strain evidence="2 3">1209</strain>
    </source>
</reference>
<feature type="transmembrane region" description="Helical" evidence="1">
    <location>
        <begin position="96"/>
        <end position="119"/>
    </location>
</feature>
<keyword evidence="1" id="KW-1133">Transmembrane helix</keyword>
<feature type="transmembrane region" description="Helical" evidence="1">
    <location>
        <begin position="66"/>
        <end position="84"/>
    </location>
</feature>
<keyword evidence="3" id="KW-1185">Reference proteome</keyword>
<accession>A0A561PPF3</accession>
<feature type="transmembrane region" description="Helical" evidence="1">
    <location>
        <begin position="139"/>
        <end position="159"/>
    </location>
</feature>
<evidence type="ECO:0000313" key="3">
    <source>
        <dbReference type="Proteomes" id="UP000320811"/>
    </source>
</evidence>
<keyword evidence="1" id="KW-0472">Membrane</keyword>
<name>A0A561PPF3_9BACT</name>
<gene>
    <name evidence="2" type="ORF">FHW36_105432</name>
</gene>
<proteinExistence type="predicted"/>
<feature type="transmembrane region" description="Helical" evidence="1">
    <location>
        <begin position="6"/>
        <end position="23"/>
    </location>
</feature>
<feature type="transmembrane region" description="Helical" evidence="1">
    <location>
        <begin position="166"/>
        <end position="187"/>
    </location>
</feature>
<evidence type="ECO:0000313" key="2">
    <source>
        <dbReference type="EMBL" id="TWF39991.1"/>
    </source>
</evidence>
<dbReference type="EMBL" id="VIWO01000005">
    <property type="protein sequence ID" value="TWF39991.1"/>
    <property type="molecule type" value="Genomic_DNA"/>
</dbReference>